<protein>
    <submittedName>
        <fullName evidence="1">Multidrug transporter</fullName>
    </submittedName>
</protein>
<dbReference type="RefSeq" id="WP_193909097.1">
    <property type="nucleotide sequence ID" value="NZ_PRDL01000001.1"/>
</dbReference>
<dbReference type="Proteomes" id="UP000652567">
    <property type="component" value="Unassembled WGS sequence"/>
</dbReference>
<keyword evidence="2" id="KW-1185">Reference proteome</keyword>
<gene>
    <name evidence="1" type="ORF">C4F51_09005</name>
</gene>
<reference evidence="1" key="1">
    <citation type="submission" date="2018-07" db="EMBL/GenBank/DDBJ databases">
        <title>Genome assembly of strain Ka43.</title>
        <authorList>
            <person name="Kukolya J."/>
            <person name="Nagy I."/>
            <person name="Horvath B."/>
            <person name="Toth A."/>
        </authorList>
    </citation>
    <scope>NUCLEOTIDE SEQUENCE</scope>
    <source>
        <strain evidence="1">KB43</strain>
    </source>
</reference>
<comment type="caution">
    <text evidence="1">The sequence shown here is derived from an EMBL/GenBank/DDBJ whole genome shotgun (WGS) entry which is preliminary data.</text>
</comment>
<dbReference type="Pfam" id="PF07277">
    <property type="entry name" value="SapC"/>
    <property type="match status" value="1"/>
</dbReference>
<accession>A0A928V692</accession>
<name>A0A928V692_9GAMM</name>
<organism evidence="1 2">
    <name type="scientific">Cellvibrio polysaccharolyticus</name>
    <dbReference type="NCBI Taxonomy" id="2082724"/>
    <lineage>
        <taxon>Bacteria</taxon>
        <taxon>Pseudomonadati</taxon>
        <taxon>Pseudomonadota</taxon>
        <taxon>Gammaproteobacteria</taxon>
        <taxon>Cellvibrionales</taxon>
        <taxon>Cellvibrionaceae</taxon>
        <taxon>Cellvibrio</taxon>
    </lineage>
</organism>
<sequence length="251" mass="28223">MTKQLMIYDNIQPLSDKHLGWSVNVQNFNFVKEQNSVPLLATEIPFAASEYPVIFSATSTPGEYLPLAVLGLKAGQNLFVDGNGRSEFRYVPAFIRRYPFVLAGDPGAETLAVCVDEDSEAVHKDGSSGKRLFEEGGEQTQHLKDVIEFLKDYQFRAEMTKSFCARLHELDLLEPMQANITFKDHEESNLNLTGFFVVKREKLKAISDEAALELFKKDGLELIYAHLQSLNNLNSLITKMSERLAQDKKGA</sequence>
<proteinExistence type="predicted"/>
<evidence type="ECO:0000313" key="2">
    <source>
        <dbReference type="Proteomes" id="UP000652567"/>
    </source>
</evidence>
<dbReference type="EMBL" id="PRDL01000001">
    <property type="protein sequence ID" value="MBE8717324.1"/>
    <property type="molecule type" value="Genomic_DNA"/>
</dbReference>
<dbReference type="AlphaFoldDB" id="A0A928V692"/>
<dbReference type="InterPro" id="IPR010836">
    <property type="entry name" value="SapC"/>
</dbReference>
<evidence type="ECO:0000313" key="1">
    <source>
        <dbReference type="EMBL" id="MBE8717324.1"/>
    </source>
</evidence>